<feature type="domain" description="Transposase-associated" evidence="1">
    <location>
        <begin position="2"/>
        <end position="45"/>
    </location>
</feature>
<protein>
    <recommendedName>
        <fullName evidence="1">Transposase-associated domain-containing protein</fullName>
    </recommendedName>
</protein>
<proteinExistence type="predicted"/>
<name>A0AAW2RGU9_SESRA</name>
<organism evidence="2">
    <name type="scientific">Sesamum radiatum</name>
    <name type="common">Black benniseed</name>
    <dbReference type="NCBI Taxonomy" id="300843"/>
    <lineage>
        <taxon>Eukaryota</taxon>
        <taxon>Viridiplantae</taxon>
        <taxon>Streptophyta</taxon>
        <taxon>Embryophyta</taxon>
        <taxon>Tracheophyta</taxon>
        <taxon>Spermatophyta</taxon>
        <taxon>Magnoliopsida</taxon>
        <taxon>eudicotyledons</taxon>
        <taxon>Gunneridae</taxon>
        <taxon>Pentapetalae</taxon>
        <taxon>asterids</taxon>
        <taxon>lamiids</taxon>
        <taxon>Lamiales</taxon>
        <taxon>Pedaliaceae</taxon>
        <taxon>Sesamum</taxon>
    </lineage>
</organism>
<comment type="caution">
    <text evidence="2">The sequence shown here is derived from an EMBL/GenBank/DDBJ whole genome shotgun (WGS) entry which is preliminary data.</text>
</comment>
<reference evidence="2" key="2">
    <citation type="journal article" date="2024" name="Plant">
        <title>Genomic evolution and insights into agronomic trait innovations of Sesamum species.</title>
        <authorList>
            <person name="Miao H."/>
            <person name="Wang L."/>
            <person name="Qu L."/>
            <person name="Liu H."/>
            <person name="Sun Y."/>
            <person name="Le M."/>
            <person name="Wang Q."/>
            <person name="Wei S."/>
            <person name="Zheng Y."/>
            <person name="Lin W."/>
            <person name="Duan Y."/>
            <person name="Cao H."/>
            <person name="Xiong S."/>
            <person name="Wang X."/>
            <person name="Wei L."/>
            <person name="Li C."/>
            <person name="Ma Q."/>
            <person name="Ju M."/>
            <person name="Zhao R."/>
            <person name="Li G."/>
            <person name="Mu C."/>
            <person name="Tian Q."/>
            <person name="Mei H."/>
            <person name="Zhang T."/>
            <person name="Gao T."/>
            <person name="Zhang H."/>
        </authorList>
    </citation>
    <scope>NUCLEOTIDE SEQUENCE</scope>
    <source>
        <strain evidence="2">G02</strain>
    </source>
</reference>
<dbReference type="Pfam" id="PF02992">
    <property type="entry name" value="Transposase_21"/>
    <property type="match status" value="1"/>
</dbReference>
<dbReference type="PANTHER" id="PTHR10775:SF182">
    <property type="entry name" value="TRANSPOSON, EN_SPM-LIKE, TRANSPOSASE-ASSOCIATED DOMAIN PROTEIN-RELATED"/>
    <property type="match status" value="1"/>
</dbReference>
<accession>A0AAW2RGU9</accession>
<dbReference type="Pfam" id="PF13963">
    <property type="entry name" value="Transpos_assoc"/>
    <property type="match status" value="1"/>
</dbReference>
<evidence type="ECO:0000313" key="2">
    <source>
        <dbReference type="EMBL" id="KAL0379282.1"/>
    </source>
</evidence>
<dbReference type="AlphaFoldDB" id="A0AAW2RGU9"/>
<sequence>MDGENIRCPCCDCKSLKFLPPDRVSYHLISRGFERGYVNWVRQGEPYWGETSTHARYRDEHEPMDFEQIITDEQHDSLRDMVTDVVGFEFNWNTRDESEVPNPTAQKFFKLKDAADSPLWPGCESHSELSALSELLNIKSESNLSERHFNRFLKAFGQMLPKGHKLPDNFYSSKKVIAPLGLGVQKIDACENDCIILERRQRNAECKICHHPRFKPRRRGGKKKHKDIPFKQLSYLPLAPRLQRLYTSKITAEHMRWHKETLSEDGKLCHPRDGEAWKHFDQTYPSFAIEPRNVRLALSTDGFNPHNQGSRPYSCWPVIVTPYNLPPWMCMDRPYMFLTLLVPGPKSPGRSLDVYLQL</sequence>
<dbReference type="PANTHER" id="PTHR10775">
    <property type="entry name" value="OS08G0208400 PROTEIN"/>
    <property type="match status" value="1"/>
</dbReference>
<gene>
    <name evidence="2" type="ORF">Sradi_3233700</name>
</gene>
<evidence type="ECO:0000259" key="1">
    <source>
        <dbReference type="Pfam" id="PF13963"/>
    </source>
</evidence>
<dbReference type="EMBL" id="JACGWJ010000013">
    <property type="protein sequence ID" value="KAL0379282.1"/>
    <property type="molecule type" value="Genomic_DNA"/>
</dbReference>
<dbReference type="InterPro" id="IPR004242">
    <property type="entry name" value="Transposase_21"/>
</dbReference>
<dbReference type="InterPro" id="IPR029480">
    <property type="entry name" value="Transpos_assoc"/>
</dbReference>
<reference evidence="2" key="1">
    <citation type="submission" date="2020-06" db="EMBL/GenBank/DDBJ databases">
        <authorList>
            <person name="Li T."/>
            <person name="Hu X."/>
            <person name="Zhang T."/>
            <person name="Song X."/>
            <person name="Zhang H."/>
            <person name="Dai N."/>
            <person name="Sheng W."/>
            <person name="Hou X."/>
            <person name="Wei L."/>
        </authorList>
    </citation>
    <scope>NUCLEOTIDE SEQUENCE</scope>
    <source>
        <strain evidence="2">G02</strain>
        <tissue evidence="2">Leaf</tissue>
    </source>
</reference>